<dbReference type="GO" id="GO:0022625">
    <property type="term" value="C:cytosolic large ribosomal subunit"/>
    <property type="evidence" value="ECO:0007669"/>
    <property type="project" value="TreeGrafter"/>
</dbReference>
<dbReference type="KEGG" id="lpav:PLANPX_5996"/>
<dbReference type="Gene3D" id="3.100.10.10">
    <property type="match status" value="1"/>
</dbReference>
<dbReference type="EMBL" id="AP021861">
    <property type="protein sequence ID" value="BBO36384.1"/>
    <property type="molecule type" value="Genomic_DNA"/>
</dbReference>
<dbReference type="PROSITE" id="PS00475">
    <property type="entry name" value="RIBOSOMAL_L15"/>
    <property type="match status" value="1"/>
</dbReference>
<accession>A0A5K7XHK3</accession>
<evidence type="ECO:0000256" key="4">
    <source>
        <dbReference type="HAMAP-Rule" id="MF_01341"/>
    </source>
</evidence>
<dbReference type="NCBIfam" id="TIGR01071">
    <property type="entry name" value="rplO_bact"/>
    <property type="match status" value="1"/>
</dbReference>
<dbReference type="RefSeq" id="WP_152101563.1">
    <property type="nucleotide sequence ID" value="NZ_AP021861.1"/>
</dbReference>
<dbReference type="PANTHER" id="PTHR12934:SF11">
    <property type="entry name" value="LARGE RIBOSOMAL SUBUNIT PROTEIN UL15M"/>
    <property type="match status" value="1"/>
</dbReference>
<sequence>MNIDDVNRGIVKNKKRKRIGRGIGSGHGKTAGRGHKGAGSRNGNSTRVTFTGGNMPLVQRIPKRGFNNRWGLKVVVVNLGQIEEAYAAGEEVTLDTLAAKNLARGRFDVLKVLGDGDLKKKLKISAHRFSESAAEKIKQAGGEMILLPGRASVEDYKAEKKAEKKAAAAKAKA</sequence>
<dbReference type="GO" id="GO:0006412">
    <property type="term" value="P:translation"/>
    <property type="evidence" value="ECO:0007669"/>
    <property type="project" value="UniProtKB-UniRule"/>
</dbReference>
<evidence type="ECO:0000256" key="5">
    <source>
        <dbReference type="RuleBase" id="RU003888"/>
    </source>
</evidence>
<comment type="function">
    <text evidence="4">Binds to the 23S rRNA.</text>
</comment>
<organism evidence="8 9">
    <name type="scientific">Lacipirellula parvula</name>
    <dbReference type="NCBI Taxonomy" id="2650471"/>
    <lineage>
        <taxon>Bacteria</taxon>
        <taxon>Pseudomonadati</taxon>
        <taxon>Planctomycetota</taxon>
        <taxon>Planctomycetia</taxon>
        <taxon>Pirellulales</taxon>
        <taxon>Lacipirellulaceae</taxon>
        <taxon>Lacipirellula</taxon>
    </lineage>
</organism>
<dbReference type="SUPFAM" id="SSF52080">
    <property type="entry name" value="Ribosomal proteins L15p and L18e"/>
    <property type="match status" value="1"/>
</dbReference>
<dbReference type="GO" id="GO:0003735">
    <property type="term" value="F:structural constituent of ribosome"/>
    <property type="evidence" value="ECO:0007669"/>
    <property type="project" value="InterPro"/>
</dbReference>
<dbReference type="PANTHER" id="PTHR12934">
    <property type="entry name" value="50S RIBOSOMAL PROTEIN L15"/>
    <property type="match status" value="1"/>
</dbReference>
<dbReference type="InterPro" id="IPR036227">
    <property type="entry name" value="Ribosomal_uL15/eL18_sf"/>
</dbReference>
<dbReference type="Proteomes" id="UP000326837">
    <property type="component" value="Chromosome"/>
</dbReference>
<feature type="region of interest" description="Disordered" evidence="6">
    <location>
        <begin position="14"/>
        <end position="46"/>
    </location>
</feature>
<dbReference type="GO" id="GO:0019843">
    <property type="term" value="F:rRNA binding"/>
    <property type="evidence" value="ECO:0007669"/>
    <property type="project" value="UniProtKB-UniRule"/>
</dbReference>
<keyword evidence="2 4" id="KW-0689">Ribosomal protein</keyword>
<evidence type="ECO:0000259" key="7">
    <source>
        <dbReference type="Pfam" id="PF00828"/>
    </source>
</evidence>
<dbReference type="HAMAP" id="MF_01341">
    <property type="entry name" value="Ribosomal_uL15"/>
    <property type="match status" value="1"/>
</dbReference>
<dbReference type="Pfam" id="PF00828">
    <property type="entry name" value="Ribosomal_L27A"/>
    <property type="match status" value="1"/>
</dbReference>
<evidence type="ECO:0000256" key="3">
    <source>
        <dbReference type="ARBA" id="ARBA00023274"/>
    </source>
</evidence>
<keyword evidence="4" id="KW-0694">RNA-binding</keyword>
<evidence type="ECO:0000313" key="9">
    <source>
        <dbReference type="Proteomes" id="UP000326837"/>
    </source>
</evidence>
<reference evidence="9" key="1">
    <citation type="submission" date="2019-10" db="EMBL/GenBank/DDBJ databases">
        <title>Lacipirellula parvula gen. nov., sp. nov., representing a lineage of planctomycetes widespread in freshwater anoxic habitats, and description of the family Lacipirellulaceae.</title>
        <authorList>
            <person name="Dedysh S.N."/>
            <person name="Kulichevskaya I.S."/>
            <person name="Beletsky A.V."/>
            <person name="Rakitin A.L."/>
            <person name="Mardanov A.V."/>
            <person name="Ivanova A.A."/>
            <person name="Saltykova V.X."/>
            <person name="Rijpstra W.I.C."/>
            <person name="Sinninghe Damste J.S."/>
            <person name="Ravin N.V."/>
        </authorList>
    </citation>
    <scope>NUCLEOTIDE SEQUENCE [LARGE SCALE GENOMIC DNA]</scope>
    <source>
        <strain evidence="9">PX69</strain>
    </source>
</reference>
<keyword evidence="3 4" id="KW-0687">Ribonucleoprotein</keyword>
<keyword evidence="4" id="KW-0699">rRNA-binding</keyword>
<dbReference type="InterPro" id="IPR005749">
    <property type="entry name" value="Ribosomal_uL15_bac-type"/>
</dbReference>
<evidence type="ECO:0000256" key="2">
    <source>
        <dbReference type="ARBA" id="ARBA00022980"/>
    </source>
</evidence>
<comment type="subunit">
    <text evidence="4">Part of the 50S ribosomal subunit.</text>
</comment>
<dbReference type="InterPro" id="IPR001196">
    <property type="entry name" value="Ribosomal_uL15_CS"/>
</dbReference>
<proteinExistence type="inferred from homology"/>
<comment type="similarity">
    <text evidence="1 4 5">Belongs to the universal ribosomal protein uL15 family.</text>
</comment>
<gene>
    <name evidence="4" type="primary">rplO</name>
    <name evidence="8" type="ORF">PLANPX_5996</name>
</gene>
<evidence type="ECO:0000313" key="8">
    <source>
        <dbReference type="EMBL" id="BBO36384.1"/>
    </source>
</evidence>
<dbReference type="InterPro" id="IPR030878">
    <property type="entry name" value="Ribosomal_uL15"/>
</dbReference>
<evidence type="ECO:0000256" key="6">
    <source>
        <dbReference type="SAM" id="MobiDB-lite"/>
    </source>
</evidence>
<name>A0A5K7XHK3_9BACT</name>
<dbReference type="AlphaFoldDB" id="A0A5K7XHK3"/>
<protein>
    <recommendedName>
        <fullName evidence="4">Large ribosomal subunit protein uL15</fullName>
    </recommendedName>
</protein>
<evidence type="ECO:0000256" key="1">
    <source>
        <dbReference type="ARBA" id="ARBA00007320"/>
    </source>
</evidence>
<dbReference type="InterPro" id="IPR021131">
    <property type="entry name" value="Ribosomal_uL15/eL18"/>
</dbReference>
<feature type="domain" description="Large ribosomal subunit protein uL15/eL18" evidence="7">
    <location>
        <begin position="76"/>
        <end position="144"/>
    </location>
</feature>
<keyword evidence="9" id="KW-1185">Reference proteome</keyword>